<dbReference type="CDD" id="cd06464">
    <property type="entry name" value="ACD_sHsps-like"/>
    <property type="match status" value="1"/>
</dbReference>
<evidence type="ECO:0000256" key="3">
    <source>
        <dbReference type="RuleBase" id="RU003616"/>
    </source>
</evidence>
<dbReference type="InterPro" id="IPR007052">
    <property type="entry name" value="CS_dom"/>
</dbReference>
<gene>
    <name evidence="6" type="ORF">LAESUDRAFT_730234</name>
</gene>
<evidence type="ECO:0000313" key="7">
    <source>
        <dbReference type="Proteomes" id="UP000076871"/>
    </source>
</evidence>
<evidence type="ECO:0000259" key="5">
    <source>
        <dbReference type="PROSITE" id="PS51203"/>
    </source>
</evidence>
<dbReference type="SUPFAM" id="SSF49764">
    <property type="entry name" value="HSP20-like chaperones"/>
    <property type="match status" value="1"/>
</dbReference>
<keyword evidence="7" id="KW-1185">Reference proteome</keyword>
<accession>A0A165CB20</accession>
<evidence type="ECO:0000256" key="2">
    <source>
        <dbReference type="PROSITE-ProRule" id="PRU00285"/>
    </source>
</evidence>
<dbReference type="PANTHER" id="PTHR11527">
    <property type="entry name" value="HEAT-SHOCK PROTEIN 20 FAMILY MEMBER"/>
    <property type="match status" value="1"/>
</dbReference>
<dbReference type="PROSITE" id="PS51203">
    <property type="entry name" value="CS"/>
    <property type="match status" value="1"/>
</dbReference>
<dbReference type="EMBL" id="KV427652">
    <property type="protein sequence ID" value="KZT02487.1"/>
    <property type="molecule type" value="Genomic_DNA"/>
</dbReference>
<dbReference type="AlphaFoldDB" id="A0A165CB20"/>
<evidence type="ECO:0000313" key="6">
    <source>
        <dbReference type="EMBL" id="KZT02487.1"/>
    </source>
</evidence>
<dbReference type="InParanoid" id="A0A165CB20"/>
<organism evidence="6 7">
    <name type="scientific">Laetiporus sulphureus 93-53</name>
    <dbReference type="NCBI Taxonomy" id="1314785"/>
    <lineage>
        <taxon>Eukaryota</taxon>
        <taxon>Fungi</taxon>
        <taxon>Dikarya</taxon>
        <taxon>Basidiomycota</taxon>
        <taxon>Agaricomycotina</taxon>
        <taxon>Agaricomycetes</taxon>
        <taxon>Polyporales</taxon>
        <taxon>Laetiporus</taxon>
    </lineage>
</organism>
<dbReference type="InterPro" id="IPR031107">
    <property type="entry name" value="Small_HSP"/>
</dbReference>
<keyword evidence="1" id="KW-0346">Stress response</keyword>
<dbReference type="Gene3D" id="2.60.40.790">
    <property type="match status" value="1"/>
</dbReference>
<dbReference type="Pfam" id="PF00011">
    <property type="entry name" value="HSP20"/>
    <property type="match status" value="1"/>
</dbReference>
<dbReference type="FunCoup" id="A0A165CB20">
    <property type="interactions" value="179"/>
</dbReference>
<dbReference type="RefSeq" id="XP_040760227.1">
    <property type="nucleotide sequence ID" value="XM_040909796.1"/>
</dbReference>
<dbReference type="STRING" id="1314785.A0A165CB20"/>
<feature type="domain" description="SHSP" evidence="4">
    <location>
        <begin position="41"/>
        <end position="154"/>
    </location>
</feature>
<reference evidence="6 7" key="1">
    <citation type="journal article" date="2016" name="Mol. Biol. Evol.">
        <title>Comparative Genomics of Early-Diverging Mushroom-Forming Fungi Provides Insights into the Origins of Lignocellulose Decay Capabilities.</title>
        <authorList>
            <person name="Nagy L.G."/>
            <person name="Riley R."/>
            <person name="Tritt A."/>
            <person name="Adam C."/>
            <person name="Daum C."/>
            <person name="Floudas D."/>
            <person name="Sun H."/>
            <person name="Yadav J.S."/>
            <person name="Pangilinan J."/>
            <person name="Larsson K.H."/>
            <person name="Matsuura K."/>
            <person name="Barry K."/>
            <person name="Labutti K."/>
            <person name="Kuo R."/>
            <person name="Ohm R.A."/>
            <person name="Bhattacharya S.S."/>
            <person name="Shirouzu T."/>
            <person name="Yoshinaga Y."/>
            <person name="Martin F.M."/>
            <person name="Grigoriev I.V."/>
            <person name="Hibbett D.S."/>
        </authorList>
    </citation>
    <scope>NUCLEOTIDE SEQUENCE [LARGE SCALE GENOMIC DNA]</scope>
    <source>
        <strain evidence="6 7">93-53</strain>
    </source>
</reference>
<proteinExistence type="inferred from homology"/>
<name>A0A165CB20_9APHY</name>
<dbReference type="InterPro" id="IPR008978">
    <property type="entry name" value="HSP20-like_chaperone"/>
</dbReference>
<dbReference type="Proteomes" id="UP000076871">
    <property type="component" value="Unassembled WGS sequence"/>
</dbReference>
<sequence>MSLTRFFTEPSYSLSDFDRLFDDAFARRTDLSQIAPFRGTTALSPVVPKMDLHEDAKTNVVTATFELPGLKKEDVNIDVTQNTLTISGESKISSDRDENGYSIRERRYGRFSRSLSLPQGVKDKDIKANMESGVLTVKFPRSTPEQAAKKIPIA</sequence>
<dbReference type="GeneID" id="63826825"/>
<dbReference type="PROSITE" id="PS01031">
    <property type="entry name" value="SHSP"/>
    <property type="match status" value="1"/>
</dbReference>
<dbReference type="InterPro" id="IPR002068">
    <property type="entry name" value="A-crystallin/Hsp20_dom"/>
</dbReference>
<feature type="domain" description="CS" evidence="5">
    <location>
        <begin position="45"/>
        <end position="154"/>
    </location>
</feature>
<evidence type="ECO:0000259" key="4">
    <source>
        <dbReference type="PROSITE" id="PS01031"/>
    </source>
</evidence>
<comment type="similarity">
    <text evidence="2 3">Belongs to the small heat shock protein (HSP20) family.</text>
</comment>
<protein>
    <submittedName>
        <fullName evidence="6">HSP20-like chaperone</fullName>
    </submittedName>
</protein>
<evidence type="ECO:0000256" key="1">
    <source>
        <dbReference type="ARBA" id="ARBA00023016"/>
    </source>
</evidence>
<dbReference type="OrthoDB" id="1431247at2759"/>